<gene>
    <name evidence="1" type="ORF">TorRG33x02_043690</name>
</gene>
<reference evidence="2" key="1">
    <citation type="submission" date="2016-06" db="EMBL/GenBank/DDBJ databases">
        <title>Parallel loss of symbiosis genes in relatives of nitrogen-fixing non-legume Parasponia.</title>
        <authorList>
            <person name="Van Velzen R."/>
            <person name="Holmer R."/>
            <person name="Bu F."/>
            <person name="Rutten L."/>
            <person name="Van Zeijl A."/>
            <person name="Liu W."/>
            <person name="Santuari L."/>
            <person name="Cao Q."/>
            <person name="Sharma T."/>
            <person name="Shen D."/>
            <person name="Roswanjaya Y."/>
            <person name="Wardhani T."/>
            <person name="Kalhor M.S."/>
            <person name="Jansen J."/>
            <person name="Van den Hoogen J."/>
            <person name="Gungor B."/>
            <person name="Hartog M."/>
            <person name="Hontelez J."/>
            <person name="Verver J."/>
            <person name="Yang W.-C."/>
            <person name="Schijlen E."/>
            <person name="Repin R."/>
            <person name="Schilthuizen M."/>
            <person name="Schranz E."/>
            <person name="Heidstra R."/>
            <person name="Miyata K."/>
            <person name="Fedorova E."/>
            <person name="Kohlen W."/>
            <person name="Bisseling T."/>
            <person name="Smit S."/>
            <person name="Geurts R."/>
        </authorList>
    </citation>
    <scope>NUCLEOTIDE SEQUENCE [LARGE SCALE GENOMIC DNA]</scope>
    <source>
        <strain evidence="2">cv. RG33-2</strain>
    </source>
</reference>
<dbReference type="Proteomes" id="UP000237000">
    <property type="component" value="Unassembled WGS sequence"/>
</dbReference>
<sequence length="52" mass="5830">FSACINKHEIVQIWQNSSEEFQLQPKAGWRVGEDVMGSYNPELHGVPGGMNL</sequence>
<keyword evidence="2" id="KW-1185">Reference proteome</keyword>
<dbReference type="InParanoid" id="A0A2P5FQ67"/>
<dbReference type="EMBL" id="JXTC01000016">
    <property type="protein sequence ID" value="PON99951.1"/>
    <property type="molecule type" value="Genomic_DNA"/>
</dbReference>
<comment type="caution">
    <text evidence="1">The sequence shown here is derived from an EMBL/GenBank/DDBJ whole genome shotgun (WGS) entry which is preliminary data.</text>
</comment>
<feature type="non-terminal residue" evidence="1">
    <location>
        <position position="1"/>
    </location>
</feature>
<protein>
    <submittedName>
        <fullName evidence="1">Uncharacterized protein</fullName>
    </submittedName>
</protein>
<name>A0A2P5FQ67_TREOI</name>
<accession>A0A2P5FQ67</accession>
<dbReference type="AlphaFoldDB" id="A0A2P5FQ67"/>
<evidence type="ECO:0000313" key="1">
    <source>
        <dbReference type="EMBL" id="PON99951.1"/>
    </source>
</evidence>
<dbReference type="OrthoDB" id="10482441at2759"/>
<organism evidence="1 2">
    <name type="scientific">Trema orientale</name>
    <name type="common">Charcoal tree</name>
    <name type="synonym">Celtis orientalis</name>
    <dbReference type="NCBI Taxonomy" id="63057"/>
    <lineage>
        <taxon>Eukaryota</taxon>
        <taxon>Viridiplantae</taxon>
        <taxon>Streptophyta</taxon>
        <taxon>Embryophyta</taxon>
        <taxon>Tracheophyta</taxon>
        <taxon>Spermatophyta</taxon>
        <taxon>Magnoliopsida</taxon>
        <taxon>eudicotyledons</taxon>
        <taxon>Gunneridae</taxon>
        <taxon>Pentapetalae</taxon>
        <taxon>rosids</taxon>
        <taxon>fabids</taxon>
        <taxon>Rosales</taxon>
        <taxon>Cannabaceae</taxon>
        <taxon>Trema</taxon>
    </lineage>
</organism>
<evidence type="ECO:0000313" key="2">
    <source>
        <dbReference type="Proteomes" id="UP000237000"/>
    </source>
</evidence>
<proteinExistence type="predicted"/>